<evidence type="ECO:0000256" key="1">
    <source>
        <dbReference type="SAM" id="MobiDB-lite"/>
    </source>
</evidence>
<sequence length="158" mass="17691">MAFLNKLNIVVIVLMLLSFYGARITSASSLHQRDEKNWRWITDCRIGHRKLGLLNCESGGEIRNSRCFSHCRSGNRKLDILNCEIAGEKHNSRWFSDCRIGHRKLGLLNCETGGASANMDRAFWSESLKTSLSPPPAPVVGVPPHSRSSNIASPPRKY</sequence>
<evidence type="ECO:0000313" key="4">
    <source>
        <dbReference type="EMBL" id="WOH16570.1"/>
    </source>
</evidence>
<evidence type="ECO:0000256" key="2">
    <source>
        <dbReference type="SAM" id="SignalP"/>
    </source>
</evidence>
<evidence type="ECO:0000313" key="3">
    <source>
        <dbReference type="EMBL" id="KZM83570.1"/>
    </source>
</evidence>
<dbReference type="Gramene" id="KZM83570">
    <property type="protein sequence ID" value="KZM83570"/>
    <property type="gene ID" value="DCAR_031139"/>
</dbReference>
<dbReference type="AlphaFoldDB" id="A0A175YJZ8"/>
<proteinExistence type="predicted"/>
<feature type="signal peptide" evidence="2">
    <location>
        <begin position="1"/>
        <end position="27"/>
    </location>
</feature>
<dbReference type="EMBL" id="LNRQ01000009">
    <property type="protein sequence ID" value="KZM83570.1"/>
    <property type="molecule type" value="Genomic_DNA"/>
</dbReference>
<keyword evidence="5" id="KW-1185">Reference proteome</keyword>
<reference evidence="3" key="1">
    <citation type="journal article" date="2016" name="Nat. Genet.">
        <title>A high-quality carrot genome assembly provides new insights into carotenoid accumulation and asterid genome evolution.</title>
        <authorList>
            <person name="Iorizzo M."/>
            <person name="Ellison S."/>
            <person name="Senalik D."/>
            <person name="Zeng P."/>
            <person name="Satapoomin P."/>
            <person name="Huang J."/>
            <person name="Bowman M."/>
            <person name="Iovene M."/>
            <person name="Sanseverino W."/>
            <person name="Cavagnaro P."/>
            <person name="Yildiz M."/>
            <person name="Macko-Podgorni A."/>
            <person name="Moranska E."/>
            <person name="Grzebelus E."/>
            <person name="Grzebelus D."/>
            <person name="Ashrafi H."/>
            <person name="Zheng Z."/>
            <person name="Cheng S."/>
            <person name="Spooner D."/>
            <person name="Van Deynze A."/>
            <person name="Simon P."/>
        </authorList>
    </citation>
    <scope>NUCLEOTIDE SEQUENCE [LARGE SCALE GENOMIC DNA]</scope>
    <source>
        <tissue evidence="3">Leaf</tissue>
    </source>
</reference>
<feature type="region of interest" description="Disordered" evidence="1">
    <location>
        <begin position="131"/>
        <end position="158"/>
    </location>
</feature>
<feature type="chain" id="PRO_5008044651" description="Cyanovirin-N domain-containing protein" evidence="2">
    <location>
        <begin position="28"/>
        <end position="158"/>
    </location>
</feature>
<dbReference type="EMBL" id="CP093351">
    <property type="protein sequence ID" value="WOH16570.1"/>
    <property type="molecule type" value="Genomic_DNA"/>
</dbReference>
<protein>
    <recommendedName>
        <fullName evidence="6">Cyanovirin-N domain-containing protein</fullName>
    </recommendedName>
</protein>
<reference evidence="4" key="2">
    <citation type="submission" date="2022-03" db="EMBL/GenBank/DDBJ databases">
        <title>Draft title - Genomic analysis of global carrot germplasm unveils the trajectory of domestication and the origin of high carotenoid orange carrot.</title>
        <authorList>
            <person name="Iorizzo M."/>
            <person name="Ellison S."/>
            <person name="Senalik D."/>
            <person name="Macko-Podgorni A."/>
            <person name="Grzebelus D."/>
            <person name="Bostan H."/>
            <person name="Rolling W."/>
            <person name="Curaba J."/>
            <person name="Simon P."/>
        </authorList>
    </citation>
    <scope>NUCLEOTIDE SEQUENCE</scope>
    <source>
        <tissue evidence="4">Leaf</tissue>
    </source>
</reference>
<evidence type="ECO:0000313" key="5">
    <source>
        <dbReference type="Proteomes" id="UP000077755"/>
    </source>
</evidence>
<organism evidence="3">
    <name type="scientific">Daucus carota subsp. sativus</name>
    <name type="common">Carrot</name>
    <dbReference type="NCBI Taxonomy" id="79200"/>
    <lineage>
        <taxon>Eukaryota</taxon>
        <taxon>Viridiplantae</taxon>
        <taxon>Streptophyta</taxon>
        <taxon>Embryophyta</taxon>
        <taxon>Tracheophyta</taxon>
        <taxon>Spermatophyta</taxon>
        <taxon>Magnoliopsida</taxon>
        <taxon>eudicotyledons</taxon>
        <taxon>Gunneridae</taxon>
        <taxon>Pentapetalae</taxon>
        <taxon>asterids</taxon>
        <taxon>campanulids</taxon>
        <taxon>Apiales</taxon>
        <taxon>Apiaceae</taxon>
        <taxon>Apioideae</taxon>
        <taxon>Scandiceae</taxon>
        <taxon>Daucinae</taxon>
        <taxon>Daucus</taxon>
        <taxon>Daucus sect. Daucus</taxon>
    </lineage>
</organism>
<evidence type="ECO:0008006" key="6">
    <source>
        <dbReference type="Google" id="ProtNLM"/>
    </source>
</evidence>
<name>A0A175YJZ8_DAUCS</name>
<keyword evidence="2" id="KW-0732">Signal</keyword>
<dbReference type="Proteomes" id="UP000077755">
    <property type="component" value="Chromosome 9"/>
</dbReference>
<accession>A0A175YJZ8</accession>
<gene>
    <name evidence="3" type="ORF">DCAR_031139</name>
    <name evidence="4" type="ORF">DCAR_0936126</name>
</gene>